<feature type="chain" id="PRO_5020623782" description="Activin types I and II receptor domain-containing protein" evidence="1">
    <location>
        <begin position="27"/>
        <end position="158"/>
    </location>
</feature>
<reference evidence="2 3" key="2">
    <citation type="journal article" date="2019" name="G3 (Bethesda)">
        <title>Hybrid Assembly of the Genome of the Entomopathogenic Nematode Steinernema carpocapsae Identifies the X-Chromosome.</title>
        <authorList>
            <person name="Serra L."/>
            <person name="Macchietto M."/>
            <person name="Macias-Munoz A."/>
            <person name="McGill C.J."/>
            <person name="Rodriguez I.M."/>
            <person name="Rodriguez B."/>
            <person name="Murad R."/>
            <person name="Mortazavi A."/>
        </authorList>
    </citation>
    <scope>NUCLEOTIDE SEQUENCE [LARGE SCALE GENOMIC DNA]</scope>
    <source>
        <strain evidence="2 3">ALL</strain>
    </source>
</reference>
<evidence type="ECO:0000313" key="2">
    <source>
        <dbReference type="EMBL" id="TKR82875.1"/>
    </source>
</evidence>
<sequence length="158" mass="17509">MIYNWVKMVNELIVIVLSTLFYISRSEDNSTDSTSLLPLKPVQKPLANLSALKCHYEKPPRAIMKLFGDDDFGEPDVEECDGGFCIKYVHRDGTARGCSQVGIGLTVSGFCKNMSKKNSCVEFQGGQLCCCNDRNLCNSSSSWQTGFVVLFGLLYVLV</sequence>
<dbReference type="AlphaFoldDB" id="A0A4V6A3H1"/>
<dbReference type="Proteomes" id="UP000298663">
    <property type="component" value="Unassembled WGS sequence"/>
</dbReference>
<reference evidence="2 3" key="1">
    <citation type="journal article" date="2015" name="Genome Biol.">
        <title>Comparative genomics of Steinernema reveals deeply conserved gene regulatory networks.</title>
        <authorList>
            <person name="Dillman A.R."/>
            <person name="Macchietto M."/>
            <person name="Porter C.F."/>
            <person name="Rogers A."/>
            <person name="Williams B."/>
            <person name="Antoshechkin I."/>
            <person name="Lee M.M."/>
            <person name="Goodwin Z."/>
            <person name="Lu X."/>
            <person name="Lewis E.E."/>
            <person name="Goodrich-Blair H."/>
            <person name="Stock S.P."/>
            <person name="Adams B.J."/>
            <person name="Sternberg P.W."/>
            <person name="Mortazavi A."/>
        </authorList>
    </citation>
    <scope>NUCLEOTIDE SEQUENCE [LARGE SCALE GENOMIC DNA]</scope>
    <source>
        <strain evidence="2 3">ALL</strain>
    </source>
</reference>
<accession>A0A4V6A3H1</accession>
<dbReference type="OrthoDB" id="10371831at2759"/>
<keyword evidence="3" id="KW-1185">Reference proteome</keyword>
<proteinExistence type="predicted"/>
<comment type="caution">
    <text evidence="2">The sequence shown here is derived from an EMBL/GenBank/DDBJ whole genome shotgun (WGS) entry which is preliminary data.</text>
</comment>
<gene>
    <name evidence="2" type="ORF">L596_016549</name>
</gene>
<dbReference type="EMBL" id="AZBU02000004">
    <property type="protein sequence ID" value="TKR82875.1"/>
    <property type="molecule type" value="Genomic_DNA"/>
</dbReference>
<organism evidence="2 3">
    <name type="scientific">Steinernema carpocapsae</name>
    <name type="common">Entomopathogenic nematode</name>
    <dbReference type="NCBI Taxonomy" id="34508"/>
    <lineage>
        <taxon>Eukaryota</taxon>
        <taxon>Metazoa</taxon>
        <taxon>Ecdysozoa</taxon>
        <taxon>Nematoda</taxon>
        <taxon>Chromadorea</taxon>
        <taxon>Rhabditida</taxon>
        <taxon>Tylenchina</taxon>
        <taxon>Panagrolaimomorpha</taxon>
        <taxon>Strongyloidoidea</taxon>
        <taxon>Steinernematidae</taxon>
        <taxon>Steinernema</taxon>
    </lineage>
</organism>
<name>A0A4V6A3H1_STECR</name>
<evidence type="ECO:0008006" key="4">
    <source>
        <dbReference type="Google" id="ProtNLM"/>
    </source>
</evidence>
<feature type="signal peptide" evidence="1">
    <location>
        <begin position="1"/>
        <end position="26"/>
    </location>
</feature>
<keyword evidence="1" id="KW-0732">Signal</keyword>
<evidence type="ECO:0000256" key="1">
    <source>
        <dbReference type="SAM" id="SignalP"/>
    </source>
</evidence>
<evidence type="ECO:0000313" key="3">
    <source>
        <dbReference type="Proteomes" id="UP000298663"/>
    </source>
</evidence>
<protein>
    <recommendedName>
        <fullName evidence="4">Activin types I and II receptor domain-containing protein</fullName>
    </recommendedName>
</protein>